<keyword evidence="8" id="KW-1185">Reference proteome</keyword>
<evidence type="ECO:0000256" key="2">
    <source>
        <dbReference type="ARBA" id="ARBA00023251"/>
    </source>
</evidence>
<dbReference type="AlphaFoldDB" id="A0A1G8PPB4"/>
<dbReference type="InterPro" id="IPR025184">
    <property type="entry name" value="AadA_C"/>
</dbReference>
<dbReference type="CDD" id="cd05403">
    <property type="entry name" value="NT_KNTase_like"/>
    <property type="match status" value="1"/>
</dbReference>
<evidence type="ECO:0000256" key="3">
    <source>
        <dbReference type="ARBA" id="ARBA00047831"/>
    </source>
</evidence>
<evidence type="ECO:0000259" key="5">
    <source>
        <dbReference type="Pfam" id="PF01909"/>
    </source>
</evidence>
<dbReference type="InterPro" id="IPR043519">
    <property type="entry name" value="NT_sf"/>
</dbReference>
<dbReference type="PIRSF" id="PIRSF000819">
    <property type="entry name" value="Streptomycin_3-adenylyltransf"/>
    <property type="match status" value="1"/>
</dbReference>
<dbReference type="EMBL" id="FNDX01000010">
    <property type="protein sequence ID" value="SDI94354.1"/>
    <property type="molecule type" value="Genomic_DNA"/>
</dbReference>
<reference evidence="8" key="1">
    <citation type="submission" date="2016-10" db="EMBL/GenBank/DDBJ databases">
        <authorList>
            <person name="Varghese N."/>
            <person name="Submissions S."/>
        </authorList>
    </citation>
    <scope>NUCLEOTIDE SEQUENCE [LARGE SCALE GENOMIC DNA]</scope>
    <source>
        <strain evidence="8">CGMCC 1.11012</strain>
    </source>
</reference>
<protein>
    <recommendedName>
        <fullName evidence="4">Spectinomycin 9-adenylyltransferase</fullName>
    </recommendedName>
</protein>
<keyword evidence="4" id="KW-0547">Nucleotide-binding</keyword>
<organism evidence="7 8">
    <name type="scientific">Paenibacillus typhae</name>
    <dbReference type="NCBI Taxonomy" id="1174501"/>
    <lineage>
        <taxon>Bacteria</taxon>
        <taxon>Bacillati</taxon>
        <taxon>Bacillota</taxon>
        <taxon>Bacilli</taxon>
        <taxon>Bacillales</taxon>
        <taxon>Paenibacillaceae</taxon>
        <taxon>Paenibacillus</taxon>
    </lineage>
</organism>
<dbReference type="InterPro" id="IPR024172">
    <property type="entry name" value="AadA/Aad9"/>
</dbReference>
<feature type="domain" description="Adenylyltransferase AadA C-terminal" evidence="6">
    <location>
        <begin position="148"/>
        <end position="248"/>
    </location>
</feature>
<dbReference type="STRING" id="1174501.SAMN05216192_11020"/>
<dbReference type="SUPFAM" id="SSF81301">
    <property type="entry name" value="Nucleotidyltransferase"/>
    <property type="match status" value="1"/>
</dbReference>
<sequence>MMDTERYLRQAVDLFEEVLGEHLSGIYLHGSLAMGCYRPEQSDIDLLVVIHNKAHFPVYQRLARRIVEFQDSLPNRRGIECSVILKQYLTDFVHPTPFEFHFSDFHLDRYRQDEHYICGGFEDADLAAHLTVVYHREKTLYGPAIRSVMLPVNERLYIQSLVYDIENAVEDIADKPVYFTLNLCRVLGYLVEKNIFSKQEGGEWGLRILPSPYGPLINHCLAEYTRADCSSEVIPPEEWREFAVYMTDRINSMLD</sequence>
<proteinExistence type="predicted"/>
<dbReference type="Pfam" id="PF13427">
    <property type="entry name" value="AadA_C"/>
    <property type="match status" value="1"/>
</dbReference>
<evidence type="ECO:0000313" key="8">
    <source>
        <dbReference type="Proteomes" id="UP000199050"/>
    </source>
</evidence>
<name>A0A1G8PPB4_9BACL</name>
<evidence type="ECO:0000256" key="1">
    <source>
        <dbReference type="ARBA" id="ARBA00022679"/>
    </source>
</evidence>
<feature type="domain" description="Polymerase nucleotidyl transferase" evidence="5">
    <location>
        <begin position="23"/>
        <end position="73"/>
    </location>
</feature>
<dbReference type="InterPro" id="IPR002934">
    <property type="entry name" value="Polymerase_NTP_transf_dom"/>
</dbReference>
<gene>
    <name evidence="7" type="ORF">SAMN05216192_11020</name>
</gene>
<keyword evidence="1 4" id="KW-0808">Transferase</keyword>
<accession>A0A1G8PPB4</accession>
<dbReference type="GO" id="GO:0046677">
    <property type="term" value="P:response to antibiotic"/>
    <property type="evidence" value="ECO:0007669"/>
    <property type="project" value="UniProtKB-KW"/>
</dbReference>
<keyword evidence="2 4" id="KW-0046">Antibiotic resistance</keyword>
<dbReference type="Proteomes" id="UP000199050">
    <property type="component" value="Unassembled WGS sequence"/>
</dbReference>
<dbReference type="GO" id="GO:0005524">
    <property type="term" value="F:ATP binding"/>
    <property type="evidence" value="ECO:0007669"/>
    <property type="project" value="UniProtKB-KW"/>
</dbReference>
<keyword evidence="4 7" id="KW-0548">Nucleotidyltransferase</keyword>
<dbReference type="RefSeq" id="WP_244157670.1">
    <property type="nucleotide sequence ID" value="NZ_FNDX01000010.1"/>
</dbReference>
<dbReference type="Gene3D" id="3.30.460.10">
    <property type="entry name" value="Beta Polymerase, domain 2"/>
    <property type="match status" value="1"/>
</dbReference>
<evidence type="ECO:0000313" key="7">
    <source>
        <dbReference type="EMBL" id="SDI94354.1"/>
    </source>
</evidence>
<comment type="catalytic activity">
    <reaction evidence="3 4">
        <text>spectinomycin + ATP = 9-O-adenylylspectinomycin + diphosphate</text>
        <dbReference type="Rhea" id="RHEA:63228"/>
        <dbReference type="ChEBI" id="CHEBI:30616"/>
        <dbReference type="ChEBI" id="CHEBI:33019"/>
        <dbReference type="ChEBI" id="CHEBI:146260"/>
        <dbReference type="ChEBI" id="CHEBI:146261"/>
    </reaction>
</comment>
<keyword evidence="4" id="KW-0067">ATP-binding</keyword>
<dbReference type="GO" id="GO:0070566">
    <property type="term" value="F:adenylyltransferase activity"/>
    <property type="evidence" value="ECO:0007669"/>
    <property type="project" value="InterPro"/>
</dbReference>
<evidence type="ECO:0000256" key="4">
    <source>
        <dbReference type="PIRNR" id="PIRNR000819"/>
    </source>
</evidence>
<evidence type="ECO:0000259" key="6">
    <source>
        <dbReference type="Pfam" id="PF13427"/>
    </source>
</evidence>
<dbReference type="Pfam" id="PF01909">
    <property type="entry name" value="NTP_transf_2"/>
    <property type="match status" value="1"/>
</dbReference>